<keyword evidence="3" id="KW-0472">Membrane</keyword>
<evidence type="ECO:0000256" key="1">
    <source>
        <dbReference type="SAM" id="Coils"/>
    </source>
</evidence>
<feature type="compositionally biased region" description="Basic residues" evidence="2">
    <location>
        <begin position="114"/>
        <end position="125"/>
    </location>
</feature>
<dbReference type="AlphaFoldDB" id="A0A9N9KS58"/>
<protein>
    <submittedName>
        <fullName evidence="4">Uncharacterized protein</fullName>
    </submittedName>
</protein>
<organism evidence="4 5">
    <name type="scientific">Hymenoscyphus fraxineus</name>
    <dbReference type="NCBI Taxonomy" id="746836"/>
    <lineage>
        <taxon>Eukaryota</taxon>
        <taxon>Fungi</taxon>
        <taxon>Dikarya</taxon>
        <taxon>Ascomycota</taxon>
        <taxon>Pezizomycotina</taxon>
        <taxon>Leotiomycetes</taxon>
        <taxon>Helotiales</taxon>
        <taxon>Helotiaceae</taxon>
        <taxon>Hymenoscyphus</taxon>
    </lineage>
</organism>
<evidence type="ECO:0000313" key="4">
    <source>
        <dbReference type="EMBL" id="CAG8951150.1"/>
    </source>
</evidence>
<sequence length="518" mass="57146">MPPLMETVTVINKSGKVISTGKQLVNIFQEAKAAYNEKKAERKELLRAEQQKRLAYKQAQHLIQAREDVQSVASSRHSRRSSRSHRQHKDRAIESRPPLSHIPEQHEGSVASSRRSRSSQPRSRRAPSIDGSQYTTAYFEDAPGNITHRNTDLAAHGGQVARTEAPSNALYRSASDPDVHKKDKVDMNLAYGELHQPSSPAGPPVQEQDLEATMTKLDTLLLEAECLHHSATAIIANLQSNPEAMAAVALTLAELSNIIKSMGPTILNSLKLASPAAFALLASPQFLIAGGVALGVTIVMFGGYKIVKQIQANTEAIQASKVEASRMEEPMAYERLEVGSEMGSEMSSIESWRRGIADVEEQSVATSVDGEFITPMAANQKKERIKERAMEERKHPKAPSSLFSVKTTKTSKTSKTSKTHRSKSVRESKNSDIRTSTFEPKAIPVRSASSRVAPSESGRSTRSHRSEKSKDLVMHKDVIVKEEKKKKPSALRTLFNKHKEKHEKDLSAHRPKILEIAA</sequence>
<feature type="compositionally biased region" description="Basic and acidic residues" evidence="2">
    <location>
        <begin position="464"/>
        <end position="485"/>
    </location>
</feature>
<comment type="caution">
    <text evidence="4">The sequence shown here is derived from an EMBL/GenBank/DDBJ whole genome shotgun (WGS) entry which is preliminary data.</text>
</comment>
<feature type="compositionally biased region" description="Basic residues" evidence="2">
    <location>
        <begin position="76"/>
        <end position="89"/>
    </location>
</feature>
<reference evidence="4" key="1">
    <citation type="submission" date="2021-07" db="EMBL/GenBank/DDBJ databases">
        <authorList>
            <person name="Durling M."/>
        </authorList>
    </citation>
    <scope>NUCLEOTIDE SEQUENCE</scope>
</reference>
<accession>A0A9N9KS58</accession>
<feature type="compositionally biased region" description="Low complexity" evidence="2">
    <location>
        <begin position="400"/>
        <end position="414"/>
    </location>
</feature>
<proteinExistence type="predicted"/>
<feature type="compositionally biased region" description="Basic and acidic residues" evidence="2">
    <location>
        <begin position="380"/>
        <end position="394"/>
    </location>
</feature>
<evidence type="ECO:0000256" key="3">
    <source>
        <dbReference type="SAM" id="Phobius"/>
    </source>
</evidence>
<keyword evidence="1" id="KW-0175">Coiled coil</keyword>
<feature type="region of interest" description="Disordered" evidence="2">
    <location>
        <begin position="368"/>
        <end position="518"/>
    </location>
</feature>
<keyword evidence="3" id="KW-0812">Transmembrane</keyword>
<keyword evidence="5" id="KW-1185">Reference proteome</keyword>
<feature type="region of interest" description="Disordered" evidence="2">
    <location>
        <begin position="159"/>
        <end position="181"/>
    </location>
</feature>
<evidence type="ECO:0000256" key="2">
    <source>
        <dbReference type="SAM" id="MobiDB-lite"/>
    </source>
</evidence>
<name>A0A9N9KS58_9HELO</name>
<feature type="coiled-coil region" evidence="1">
    <location>
        <begin position="28"/>
        <end position="58"/>
    </location>
</feature>
<feature type="compositionally biased region" description="Basic residues" evidence="2">
    <location>
        <begin position="486"/>
        <end position="501"/>
    </location>
</feature>
<dbReference type="Proteomes" id="UP000696280">
    <property type="component" value="Unassembled WGS sequence"/>
</dbReference>
<feature type="transmembrane region" description="Helical" evidence="3">
    <location>
        <begin position="276"/>
        <end position="301"/>
    </location>
</feature>
<evidence type="ECO:0000313" key="5">
    <source>
        <dbReference type="Proteomes" id="UP000696280"/>
    </source>
</evidence>
<feature type="region of interest" description="Disordered" evidence="2">
    <location>
        <begin position="66"/>
        <end position="135"/>
    </location>
</feature>
<dbReference type="EMBL" id="CAJVRL010000041">
    <property type="protein sequence ID" value="CAG8951150.1"/>
    <property type="molecule type" value="Genomic_DNA"/>
</dbReference>
<gene>
    <name evidence="4" type="ORF">HYFRA_00007896</name>
</gene>
<dbReference type="OrthoDB" id="5402307at2759"/>
<feature type="compositionally biased region" description="Polar residues" evidence="2">
    <location>
        <begin position="447"/>
        <end position="460"/>
    </location>
</feature>
<keyword evidence="3" id="KW-1133">Transmembrane helix</keyword>